<evidence type="ECO:0000256" key="7">
    <source>
        <dbReference type="SAM" id="MobiDB-lite"/>
    </source>
</evidence>
<evidence type="ECO:0000256" key="5">
    <source>
        <dbReference type="ARBA" id="ARBA00023136"/>
    </source>
</evidence>
<feature type="region of interest" description="Disordered" evidence="7">
    <location>
        <begin position="406"/>
        <end position="429"/>
    </location>
</feature>
<sequence length="583" mass="64479">MLAALAESLGASPSQIALVLLLIISVPLSLVFPYLPSSTSSLLPHLYASIPSLIFLCFVLDLTSGFFQLLASAIATWCIVSWGVKTKMGKEMPWIVFAVVMGHLAVNHIIRHLDETSTDEIEITGSQMVLCMKLISFAWSIYDGQRPVAELDATQKSTRIEKVPGLIPFLGYAFFFPSILAGPSYTYASYEAFTSHALFLKEAKATPSSGISRPLIPEGRRRKAAKRFITGVIFLGIYSVYGWQFGFGRMLEADFAKKSFWRRVAFMQIGGFVARTKYYSVWCIAESAFIASGFGFNPATGHYDASRNVRIRSIELAPNFKILLDSWNMNTNVWLRECIYKRVAKKGRKPGFKSTQITFITSALWHGVNPCYLMTFVLGGFCQSLGRSLRSLVRPFFLPPGSVPLPKSSTAPSLPSAPSTPATEKVEPNLNTVNHPTVADAPKKMVAPPQTPLKWAYDIAGIIATQLALNFAVAPFLLLSVEGSLAAWASVNYYGLLLVGVPILVLKLGLAGALKKALRKRDEKAVKKAGGEEERKRLAWEREEQRKAAARGKGIPSMGMDVEQMLEEEEREEKRREESKKEL</sequence>
<dbReference type="InterPro" id="IPR049941">
    <property type="entry name" value="LPLAT_7/PORCN-like"/>
</dbReference>
<feature type="transmembrane region" description="Helical" evidence="8">
    <location>
        <begin position="92"/>
        <end position="111"/>
    </location>
</feature>
<dbReference type="GO" id="GO:0003841">
    <property type="term" value="F:1-acylglycerol-3-phosphate O-acyltransferase activity"/>
    <property type="evidence" value="ECO:0007669"/>
    <property type="project" value="TreeGrafter"/>
</dbReference>
<feature type="transmembrane region" description="Helical" evidence="8">
    <location>
        <begin position="16"/>
        <end position="35"/>
    </location>
</feature>
<evidence type="ECO:0000256" key="1">
    <source>
        <dbReference type="ARBA" id="ARBA00004141"/>
    </source>
</evidence>
<accession>A0A1Y2G3M7</accession>
<comment type="caution">
    <text evidence="9">The sequence shown here is derived from an EMBL/GenBank/DDBJ whole genome shotgun (WGS) entry which is preliminary data.</text>
</comment>
<feature type="region of interest" description="Disordered" evidence="7">
    <location>
        <begin position="522"/>
        <end position="583"/>
    </location>
</feature>
<dbReference type="GO" id="GO:0046474">
    <property type="term" value="P:glycerophospholipid biosynthetic process"/>
    <property type="evidence" value="ECO:0007669"/>
    <property type="project" value="TreeGrafter"/>
</dbReference>
<dbReference type="GO" id="GO:0030258">
    <property type="term" value="P:lipid modification"/>
    <property type="evidence" value="ECO:0007669"/>
    <property type="project" value="TreeGrafter"/>
</dbReference>
<evidence type="ECO:0000256" key="3">
    <source>
        <dbReference type="ARBA" id="ARBA00022692"/>
    </source>
</evidence>
<proteinExistence type="predicted"/>
<dbReference type="AlphaFoldDB" id="A0A1Y2G3M7"/>
<feature type="compositionally biased region" description="Low complexity" evidence="7">
    <location>
        <begin position="406"/>
        <end position="423"/>
    </location>
</feature>
<feature type="transmembrane region" description="Helical" evidence="8">
    <location>
        <begin position="493"/>
        <end position="514"/>
    </location>
</feature>
<evidence type="ECO:0000256" key="4">
    <source>
        <dbReference type="ARBA" id="ARBA00022989"/>
    </source>
</evidence>
<dbReference type="OrthoDB" id="286734at2759"/>
<feature type="compositionally biased region" description="Basic and acidic residues" evidence="7">
    <location>
        <begin position="572"/>
        <end position="583"/>
    </location>
</feature>
<dbReference type="InterPro" id="IPR004299">
    <property type="entry name" value="MBOAT_fam"/>
</dbReference>
<name>A0A1Y2G3M7_9BASI</name>
<feature type="compositionally biased region" description="Basic and acidic residues" evidence="7">
    <location>
        <begin position="522"/>
        <end position="547"/>
    </location>
</feature>
<dbReference type="PANTHER" id="PTHR13906:SF4">
    <property type="entry name" value="LYSOPHOSPHOLIPID ACYLTRANSFERASE 6"/>
    <property type="match status" value="1"/>
</dbReference>
<feature type="transmembrane region" description="Helical" evidence="8">
    <location>
        <begin position="455"/>
        <end position="481"/>
    </location>
</feature>
<keyword evidence="10" id="KW-1185">Reference proteome</keyword>
<keyword evidence="3 8" id="KW-0812">Transmembrane</keyword>
<dbReference type="STRING" id="106004.A0A1Y2G3M7"/>
<feature type="transmembrane region" description="Helical" evidence="8">
    <location>
        <begin position="228"/>
        <end position="248"/>
    </location>
</feature>
<keyword evidence="5 8" id="KW-0472">Membrane</keyword>
<feature type="transmembrane region" description="Helical" evidence="8">
    <location>
        <begin position="163"/>
        <end position="181"/>
    </location>
</feature>
<comment type="subcellular location">
    <subcellularLocation>
        <location evidence="1">Membrane</location>
        <topology evidence="1">Multi-pass membrane protein</topology>
    </subcellularLocation>
</comment>
<reference evidence="9 10" key="1">
    <citation type="submission" date="2016-07" db="EMBL/GenBank/DDBJ databases">
        <title>Pervasive Adenine N6-methylation of Active Genes in Fungi.</title>
        <authorList>
            <consortium name="DOE Joint Genome Institute"/>
            <person name="Mondo S.J."/>
            <person name="Dannebaum R.O."/>
            <person name="Kuo R.C."/>
            <person name="Labutti K."/>
            <person name="Haridas S."/>
            <person name="Kuo A."/>
            <person name="Salamov A."/>
            <person name="Ahrendt S.R."/>
            <person name="Lipzen A."/>
            <person name="Sullivan W."/>
            <person name="Andreopoulos W.B."/>
            <person name="Clum A."/>
            <person name="Lindquist E."/>
            <person name="Daum C."/>
            <person name="Ramamoorthy G.K."/>
            <person name="Gryganskyi A."/>
            <person name="Culley D."/>
            <person name="Magnuson J.K."/>
            <person name="James T.Y."/>
            <person name="O'Malley M.A."/>
            <person name="Stajich J.E."/>
            <person name="Spatafora J.W."/>
            <person name="Visel A."/>
            <person name="Grigoriev I.V."/>
        </authorList>
    </citation>
    <scope>NUCLEOTIDE SEQUENCE [LARGE SCALE GENOMIC DNA]</scope>
    <source>
        <strain evidence="9 10">62-1032</strain>
    </source>
</reference>
<dbReference type="FunCoup" id="A0A1Y2G3M7">
    <property type="interactions" value="151"/>
</dbReference>
<dbReference type="GO" id="GO:0016020">
    <property type="term" value="C:membrane"/>
    <property type="evidence" value="ECO:0007669"/>
    <property type="project" value="UniProtKB-SubCell"/>
</dbReference>
<gene>
    <name evidence="9" type="ORF">BCR35DRAFT_299162</name>
</gene>
<dbReference type="PANTHER" id="PTHR13906">
    <property type="entry name" value="PORCUPINE"/>
    <property type="match status" value="1"/>
</dbReference>
<organism evidence="9 10">
    <name type="scientific">Leucosporidium creatinivorum</name>
    <dbReference type="NCBI Taxonomy" id="106004"/>
    <lineage>
        <taxon>Eukaryota</taxon>
        <taxon>Fungi</taxon>
        <taxon>Dikarya</taxon>
        <taxon>Basidiomycota</taxon>
        <taxon>Pucciniomycotina</taxon>
        <taxon>Microbotryomycetes</taxon>
        <taxon>Leucosporidiales</taxon>
        <taxon>Leucosporidium</taxon>
    </lineage>
</organism>
<keyword evidence="6 9" id="KW-0012">Acyltransferase</keyword>
<evidence type="ECO:0000256" key="2">
    <source>
        <dbReference type="ARBA" id="ARBA00022679"/>
    </source>
</evidence>
<keyword evidence="4 8" id="KW-1133">Transmembrane helix</keyword>
<dbReference type="GO" id="GO:0005783">
    <property type="term" value="C:endoplasmic reticulum"/>
    <property type="evidence" value="ECO:0007669"/>
    <property type="project" value="TreeGrafter"/>
</dbReference>
<dbReference type="InParanoid" id="A0A1Y2G3M7"/>
<evidence type="ECO:0000256" key="6">
    <source>
        <dbReference type="ARBA" id="ARBA00023315"/>
    </source>
</evidence>
<protein>
    <submittedName>
        <fullName evidence="9">MBOAT, membrane-bound O-acyltransferase family-domain-containing protein</fullName>
    </submittedName>
</protein>
<dbReference type="EMBL" id="MCGR01000003">
    <property type="protein sequence ID" value="ORY90622.1"/>
    <property type="molecule type" value="Genomic_DNA"/>
</dbReference>
<dbReference type="Proteomes" id="UP000193467">
    <property type="component" value="Unassembled WGS sequence"/>
</dbReference>
<evidence type="ECO:0000313" key="9">
    <source>
        <dbReference type="EMBL" id="ORY90622.1"/>
    </source>
</evidence>
<evidence type="ECO:0000256" key="8">
    <source>
        <dbReference type="SAM" id="Phobius"/>
    </source>
</evidence>
<evidence type="ECO:0000313" key="10">
    <source>
        <dbReference type="Proteomes" id="UP000193467"/>
    </source>
</evidence>
<keyword evidence="2 9" id="KW-0808">Transferase</keyword>
<dbReference type="GO" id="GO:0047184">
    <property type="term" value="F:1-acylglycerophosphocholine O-acyltransferase activity"/>
    <property type="evidence" value="ECO:0007669"/>
    <property type="project" value="TreeGrafter"/>
</dbReference>
<feature type="transmembrane region" description="Helical" evidence="8">
    <location>
        <begin position="47"/>
        <end position="80"/>
    </location>
</feature>
<dbReference type="Pfam" id="PF03062">
    <property type="entry name" value="MBOAT"/>
    <property type="match status" value="1"/>
</dbReference>